<sequence length="499" mass="56009">MQGNSSVGDGADWLGLPRSHRSSSFGYHGRGEESISTRGDEVLAGHTPNPHADKLIQFLRQFHRLYDLRTDAQALRLHTRDERNKVKSSTRRLQGITRRLVRGIKLQGDVTADLQALEGVIEEIDAQYINHDMYESDLIPVEWKLKEAEKNLYEDLTGEAFLDPAWSEDDGQSSPKVAPQLSSLGITMITTESPHQPHRPLDDAVAALKASELETTLELDRLKSEYDEIIEDANMYSASGMSVTTLTQDFLSDYTQRREALLDKLAVLSEDIRALESQSSAGDRPKSPTTDSLPVNQFSDRATDVLLRTYADNGDETLQLHAADYRARESDLTPVLDCVEFSRANDGIGILPTSLATLKKGGYAHSISLEQPYDGGITTVSKWLSHYFTSSWWSAVRFAFEHYLDNTFSYIAIKRYLTDLYIKEAGLPIANETYGSDQKSAYTYWFPETSNSTPVGVDPPVRTYGQHSSPQKRRHSSGDYSEKLRLKTHVVHSNRPNTQ</sequence>
<gene>
    <name evidence="2" type="ORF">H2204_014512</name>
</gene>
<dbReference type="AlphaFoldDB" id="A0AA38XJR1"/>
<comment type="caution">
    <text evidence="2">The sequence shown here is derived from an EMBL/GenBank/DDBJ whole genome shotgun (WGS) entry which is preliminary data.</text>
</comment>
<dbReference type="Proteomes" id="UP001172681">
    <property type="component" value="Unassembled WGS sequence"/>
</dbReference>
<evidence type="ECO:0000313" key="3">
    <source>
        <dbReference type="Proteomes" id="UP001172681"/>
    </source>
</evidence>
<evidence type="ECO:0000313" key="2">
    <source>
        <dbReference type="EMBL" id="KAJ9614704.1"/>
    </source>
</evidence>
<accession>A0AA38XJR1</accession>
<reference evidence="2" key="1">
    <citation type="submission" date="2022-10" db="EMBL/GenBank/DDBJ databases">
        <title>Culturing micro-colonial fungi from biological soil crusts in the Mojave desert and describing Neophaeococcomyces mojavensis, and introducing the new genera and species Taxawa tesnikishii.</title>
        <authorList>
            <person name="Kurbessoian T."/>
            <person name="Stajich J.E."/>
        </authorList>
    </citation>
    <scope>NUCLEOTIDE SEQUENCE</scope>
    <source>
        <strain evidence="2">TK_35</strain>
    </source>
</reference>
<proteinExistence type="predicted"/>
<keyword evidence="3" id="KW-1185">Reference proteome</keyword>
<name>A0AA38XJR1_9EURO</name>
<feature type="region of interest" description="Disordered" evidence="1">
    <location>
        <begin position="453"/>
        <end position="479"/>
    </location>
</feature>
<evidence type="ECO:0000256" key="1">
    <source>
        <dbReference type="SAM" id="MobiDB-lite"/>
    </source>
</evidence>
<organism evidence="2 3">
    <name type="scientific">Knufia peltigerae</name>
    <dbReference type="NCBI Taxonomy" id="1002370"/>
    <lineage>
        <taxon>Eukaryota</taxon>
        <taxon>Fungi</taxon>
        <taxon>Dikarya</taxon>
        <taxon>Ascomycota</taxon>
        <taxon>Pezizomycotina</taxon>
        <taxon>Eurotiomycetes</taxon>
        <taxon>Chaetothyriomycetidae</taxon>
        <taxon>Chaetothyriales</taxon>
        <taxon>Trichomeriaceae</taxon>
        <taxon>Knufia</taxon>
    </lineage>
</organism>
<protein>
    <submittedName>
        <fullName evidence="2">Uncharacterized protein</fullName>
    </submittedName>
</protein>
<feature type="region of interest" description="Disordered" evidence="1">
    <location>
        <begin position="276"/>
        <end position="296"/>
    </location>
</feature>
<dbReference type="EMBL" id="JAPDRN010000188">
    <property type="protein sequence ID" value="KAJ9614704.1"/>
    <property type="molecule type" value="Genomic_DNA"/>
</dbReference>